<evidence type="ECO:0000313" key="3">
    <source>
        <dbReference type="Proteomes" id="UP001303473"/>
    </source>
</evidence>
<dbReference type="Proteomes" id="UP001303473">
    <property type="component" value="Unassembled WGS sequence"/>
</dbReference>
<proteinExistence type="predicted"/>
<accession>A0AAN6MVY7</accession>
<protein>
    <submittedName>
        <fullName evidence="2">Amidase signature domain-containing protein</fullName>
    </submittedName>
</protein>
<dbReference type="EMBL" id="MU854055">
    <property type="protein sequence ID" value="KAK3933866.1"/>
    <property type="molecule type" value="Genomic_DNA"/>
</dbReference>
<feature type="non-terminal residue" evidence="2">
    <location>
        <position position="1"/>
    </location>
</feature>
<organism evidence="2 3">
    <name type="scientific">Diplogelasinospora grovesii</name>
    <dbReference type="NCBI Taxonomy" id="303347"/>
    <lineage>
        <taxon>Eukaryota</taxon>
        <taxon>Fungi</taxon>
        <taxon>Dikarya</taxon>
        <taxon>Ascomycota</taxon>
        <taxon>Pezizomycotina</taxon>
        <taxon>Sordariomycetes</taxon>
        <taxon>Sordariomycetidae</taxon>
        <taxon>Sordariales</taxon>
        <taxon>Diplogelasinosporaceae</taxon>
        <taxon>Diplogelasinospora</taxon>
    </lineage>
</organism>
<comment type="caution">
    <text evidence="2">The sequence shown here is derived from an EMBL/GenBank/DDBJ whole genome shotgun (WGS) entry which is preliminary data.</text>
</comment>
<evidence type="ECO:0000313" key="2">
    <source>
        <dbReference type="EMBL" id="KAK3933866.1"/>
    </source>
</evidence>
<name>A0AAN6MVY7_9PEZI</name>
<dbReference type="InterPro" id="IPR036928">
    <property type="entry name" value="AS_sf"/>
</dbReference>
<dbReference type="PANTHER" id="PTHR46310">
    <property type="entry name" value="AMIDASE 1"/>
    <property type="match status" value="1"/>
</dbReference>
<feature type="domain" description="Amidase" evidence="1">
    <location>
        <begin position="143"/>
        <end position="391"/>
    </location>
</feature>
<dbReference type="PANTHER" id="PTHR46310:SF7">
    <property type="entry name" value="AMIDASE 1"/>
    <property type="match status" value="1"/>
</dbReference>
<dbReference type="Gene3D" id="3.90.1300.10">
    <property type="entry name" value="Amidase signature (AS) domain"/>
    <property type="match status" value="1"/>
</dbReference>
<gene>
    <name evidence="2" type="ORF">QBC46DRAFT_430734</name>
</gene>
<evidence type="ECO:0000259" key="1">
    <source>
        <dbReference type="Pfam" id="PF01425"/>
    </source>
</evidence>
<dbReference type="AlphaFoldDB" id="A0AAN6MVY7"/>
<feature type="non-terminal residue" evidence="2">
    <location>
        <position position="414"/>
    </location>
</feature>
<sequence>SSTKRRGDSYCPSRLRDDDVFTKDFKTNVVILQRKKNASSGRPQIDLVQYVSQNRSVPCKGEQWLLTFQIIIENHELPPGPYFLTPDNFLAEAWRLYPDTQDAFATTFVPPSEPGISGFRPLVGVDGDGIWRPVAVPSRLYTAKADKNRQPLAGLRVSVKDNFKVAGVKTTQNNRAFVELYPPDQESAHFIKVLQSLGVVVVGKTKMCAFASSEEATDQWIDFHGPFNPRADGYQSPSGSTTGGAVGLAAYDWLDFSVGTDTTGSIRWPAAWNGLFGMRISWGVETLKGVWPSCGFVSLKSTIGAHRVMDTLGLLSRDINLLRDLMTASVPTLKVCPAVSKCAPNAVARRPKKVLYPTDFFPHDNPHQQALIDKWMKTLELMGFERTNFSIAERWNQCPPPEANGKSIREYLNK</sequence>
<dbReference type="SUPFAM" id="SSF75304">
    <property type="entry name" value="Amidase signature (AS) enzymes"/>
    <property type="match status" value="1"/>
</dbReference>
<keyword evidence="3" id="KW-1185">Reference proteome</keyword>
<dbReference type="InterPro" id="IPR023631">
    <property type="entry name" value="Amidase_dom"/>
</dbReference>
<reference evidence="3" key="1">
    <citation type="journal article" date="2023" name="Mol. Phylogenet. Evol.">
        <title>Genome-scale phylogeny and comparative genomics of the fungal order Sordariales.</title>
        <authorList>
            <person name="Hensen N."/>
            <person name="Bonometti L."/>
            <person name="Westerberg I."/>
            <person name="Brannstrom I.O."/>
            <person name="Guillou S."/>
            <person name="Cros-Aarteil S."/>
            <person name="Calhoun S."/>
            <person name="Haridas S."/>
            <person name="Kuo A."/>
            <person name="Mondo S."/>
            <person name="Pangilinan J."/>
            <person name="Riley R."/>
            <person name="LaButti K."/>
            <person name="Andreopoulos B."/>
            <person name="Lipzen A."/>
            <person name="Chen C."/>
            <person name="Yan M."/>
            <person name="Daum C."/>
            <person name="Ng V."/>
            <person name="Clum A."/>
            <person name="Steindorff A."/>
            <person name="Ohm R.A."/>
            <person name="Martin F."/>
            <person name="Silar P."/>
            <person name="Natvig D.O."/>
            <person name="Lalanne C."/>
            <person name="Gautier V."/>
            <person name="Ament-Velasquez S.L."/>
            <person name="Kruys A."/>
            <person name="Hutchinson M.I."/>
            <person name="Powell A.J."/>
            <person name="Barry K."/>
            <person name="Miller A.N."/>
            <person name="Grigoriev I.V."/>
            <person name="Debuchy R."/>
            <person name="Gladieux P."/>
            <person name="Hiltunen Thoren M."/>
            <person name="Johannesson H."/>
        </authorList>
    </citation>
    <scope>NUCLEOTIDE SEQUENCE [LARGE SCALE GENOMIC DNA]</scope>
    <source>
        <strain evidence="3">CBS 340.73</strain>
    </source>
</reference>
<dbReference type="Pfam" id="PF01425">
    <property type="entry name" value="Amidase"/>
    <property type="match status" value="1"/>
</dbReference>